<proteinExistence type="predicted"/>
<evidence type="ECO:0000313" key="3">
    <source>
        <dbReference type="RefSeq" id="XP_008591840.1"/>
    </source>
</evidence>
<protein>
    <submittedName>
        <fullName evidence="3">Fas apoptotic inhibitory molecule 3</fullName>
    </submittedName>
</protein>
<keyword evidence="1" id="KW-1133">Transmembrane helix</keyword>
<reference evidence="3" key="1">
    <citation type="submission" date="2025-08" db="UniProtKB">
        <authorList>
            <consortium name="RefSeq"/>
        </authorList>
    </citation>
    <scope>IDENTIFICATION</scope>
</reference>
<dbReference type="RefSeq" id="XP_008591840.1">
    <property type="nucleotide sequence ID" value="XM_008593618.1"/>
</dbReference>
<gene>
    <name evidence="3" type="primary">FAIM3</name>
</gene>
<organism evidence="2 3">
    <name type="scientific">Galeopterus variegatus</name>
    <name type="common">Malayan flying lemur</name>
    <name type="synonym">Cynocephalus variegatus</name>
    <dbReference type="NCBI Taxonomy" id="482537"/>
    <lineage>
        <taxon>Eukaryota</taxon>
        <taxon>Metazoa</taxon>
        <taxon>Chordata</taxon>
        <taxon>Craniata</taxon>
        <taxon>Vertebrata</taxon>
        <taxon>Euteleostomi</taxon>
        <taxon>Mammalia</taxon>
        <taxon>Eutheria</taxon>
        <taxon>Euarchontoglires</taxon>
        <taxon>Dermoptera</taxon>
        <taxon>Cynocephalidae</taxon>
        <taxon>Galeopterus</taxon>
    </lineage>
</organism>
<evidence type="ECO:0000313" key="2">
    <source>
        <dbReference type="Proteomes" id="UP000694923"/>
    </source>
</evidence>
<keyword evidence="1" id="KW-0472">Membrane</keyword>
<keyword evidence="1" id="KW-0812">Transmembrane</keyword>
<dbReference type="GeneID" id="103609269"/>
<accession>A0ABM0SG49</accession>
<dbReference type="Proteomes" id="UP000694923">
    <property type="component" value="Unplaced"/>
</dbReference>
<evidence type="ECO:0000256" key="1">
    <source>
        <dbReference type="SAM" id="Phobius"/>
    </source>
</evidence>
<keyword evidence="2" id="KW-1185">Reference proteome</keyword>
<name>A0ABM0SG49_GALVR</name>
<feature type="non-terminal residue" evidence="3">
    <location>
        <position position="1"/>
    </location>
</feature>
<sequence length="166" mass="18255">HRKASLNPPPLLTLSSSLSPFPSLSRAFDYGSQSGREGPGFHILIATFLGLILIALLGLVMKRAIQRRKALSRRVRRLAVRIRAPEASRRPVLPELAILKVSEGPWLPAPSLKTGYEYVGFYHQPAATMEDNDSDDYINIPSLTHLPRCPLGPDLGANESCLSVDF</sequence>
<feature type="transmembrane region" description="Helical" evidence="1">
    <location>
        <begin position="43"/>
        <end position="61"/>
    </location>
</feature>